<keyword evidence="1" id="KW-0862">Zinc</keyword>
<evidence type="ECO:0000259" key="2">
    <source>
        <dbReference type="PROSITE" id="PS50157"/>
    </source>
</evidence>
<feature type="domain" description="C2H2-type" evidence="2">
    <location>
        <begin position="179"/>
        <end position="198"/>
    </location>
</feature>
<sequence length="318" mass="37629">YHISRGNVTIDELSDQLKDIYLKERKAFKLRLSLGLVLSHRETGELRYFYPHNNESVLSEIILISNEEDLEQVIKKLREIDFEGEVWRYRPDTKWLPYRITNTREVTEKEKKQAVCFPTELPLFEDTFQININVYMLEEDGKVERVYNSTKKFEDTMNLNIYNRHLSYIKNMEMYSRKYGCRNCGKLFHKSTFLKRHETSCSKASILKFPGGYYKQDKNLFELLDSFGINIPDEQRYYPHVSCFDFEALLATDHEISNTKKIKWLADHQPVSVLLCSNLEGYKDPHCIINPDLDGLLEDMFTYLEKSKLLLLVICLID</sequence>
<evidence type="ECO:0000256" key="1">
    <source>
        <dbReference type="PROSITE-ProRule" id="PRU00042"/>
    </source>
</evidence>
<gene>
    <name evidence="3" type="ORF">OFUS_LOCUS19677</name>
</gene>
<evidence type="ECO:0000313" key="3">
    <source>
        <dbReference type="EMBL" id="CAH1795089.1"/>
    </source>
</evidence>
<dbReference type="GO" id="GO:0008270">
    <property type="term" value="F:zinc ion binding"/>
    <property type="evidence" value="ECO:0007669"/>
    <property type="project" value="UniProtKB-KW"/>
</dbReference>
<dbReference type="OrthoDB" id="6138345at2759"/>
<name>A0A8S4PL43_OWEFU</name>
<comment type="caution">
    <text evidence="3">The sequence shown here is derived from an EMBL/GenBank/DDBJ whole genome shotgun (WGS) entry which is preliminary data.</text>
</comment>
<keyword evidence="1" id="KW-0479">Metal-binding</keyword>
<dbReference type="PROSITE" id="PS50157">
    <property type="entry name" value="ZINC_FINGER_C2H2_2"/>
    <property type="match status" value="1"/>
</dbReference>
<keyword evidence="1" id="KW-0863">Zinc-finger</keyword>
<accession>A0A8S4PL43</accession>
<organism evidence="3 4">
    <name type="scientific">Owenia fusiformis</name>
    <name type="common">Polychaete worm</name>
    <dbReference type="NCBI Taxonomy" id="6347"/>
    <lineage>
        <taxon>Eukaryota</taxon>
        <taxon>Metazoa</taxon>
        <taxon>Spiralia</taxon>
        <taxon>Lophotrochozoa</taxon>
        <taxon>Annelida</taxon>
        <taxon>Polychaeta</taxon>
        <taxon>Sedentaria</taxon>
        <taxon>Canalipalpata</taxon>
        <taxon>Sabellida</taxon>
        <taxon>Oweniida</taxon>
        <taxon>Oweniidae</taxon>
        <taxon>Owenia</taxon>
    </lineage>
</organism>
<proteinExistence type="predicted"/>
<dbReference type="AlphaFoldDB" id="A0A8S4PL43"/>
<dbReference type="Proteomes" id="UP000749559">
    <property type="component" value="Unassembled WGS sequence"/>
</dbReference>
<dbReference type="InterPro" id="IPR013087">
    <property type="entry name" value="Znf_C2H2_type"/>
</dbReference>
<evidence type="ECO:0000313" key="4">
    <source>
        <dbReference type="Proteomes" id="UP000749559"/>
    </source>
</evidence>
<keyword evidence="4" id="KW-1185">Reference proteome</keyword>
<protein>
    <recommendedName>
        <fullName evidence="2">C2H2-type domain-containing protein</fullName>
    </recommendedName>
</protein>
<feature type="non-terminal residue" evidence="3">
    <location>
        <position position="1"/>
    </location>
</feature>
<reference evidence="3" key="1">
    <citation type="submission" date="2022-03" db="EMBL/GenBank/DDBJ databases">
        <authorList>
            <person name="Martin C."/>
        </authorList>
    </citation>
    <scope>NUCLEOTIDE SEQUENCE</scope>
</reference>
<dbReference type="EMBL" id="CAIIXF020000009">
    <property type="protein sequence ID" value="CAH1795089.1"/>
    <property type="molecule type" value="Genomic_DNA"/>
</dbReference>